<gene>
    <name evidence="2" type="ORF">WDU99_13810</name>
</gene>
<sequence>MGKKFDVVIGNPPYQEEAQGSGTRDTPVYHRFMDAAYEVGSKVVLITPARFLFNAGFTPKAWNEKMLADPHLSVPHYVPNSNDLFPGTDIKGGIAVTYWDEERDDEPIDTFTSYPELNEILHKVNATNDASIAPTITSSRSFRYTDALYDQHPEAQALRPDGNAALVNTNTFEQFSFLYHADHPQDGQEYVQVLGLIKNRRFSRWILKDYITGPASFSKFKVVVTAANGSGALGEVLSSPLVVEPEAAVTQTFITIGAFDVEAHAQACLKYVKTKFARAMLGVLKITQHNPAKVWKYVPLQDFTTSSDIDWAKSVPEIDQQLYTKYGLDEAEIAFIEDKIKPME</sequence>
<dbReference type="InterPro" id="IPR002052">
    <property type="entry name" value="DNA_methylase_N6_adenine_CS"/>
</dbReference>
<comment type="caution">
    <text evidence="2">The sequence shown here is derived from an EMBL/GenBank/DDBJ whole genome shotgun (WGS) entry which is preliminary data.</text>
</comment>
<evidence type="ECO:0000313" key="2">
    <source>
        <dbReference type="EMBL" id="MEJ1089391.1"/>
    </source>
</evidence>
<dbReference type="InterPro" id="IPR011639">
    <property type="entry name" value="MethylTrfase_TaqI-like_dom"/>
</dbReference>
<dbReference type="PROSITE" id="PS00092">
    <property type="entry name" value="N6_MTASE"/>
    <property type="match status" value="1"/>
</dbReference>
<evidence type="ECO:0000259" key="1">
    <source>
        <dbReference type="Pfam" id="PF07669"/>
    </source>
</evidence>
<organism evidence="2 3">
    <name type="scientific">Microbacterium bandirmense</name>
    <dbReference type="NCBI Taxonomy" id="3122050"/>
    <lineage>
        <taxon>Bacteria</taxon>
        <taxon>Bacillati</taxon>
        <taxon>Actinomycetota</taxon>
        <taxon>Actinomycetes</taxon>
        <taxon>Micrococcales</taxon>
        <taxon>Microbacteriaceae</taxon>
        <taxon>Microbacterium</taxon>
    </lineage>
</organism>
<feature type="domain" description="Type II methyltransferase M.TaqI-like" evidence="1">
    <location>
        <begin position="3"/>
        <end position="85"/>
    </location>
</feature>
<dbReference type="GO" id="GO:0032259">
    <property type="term" value="P:methylation"/>
    <property type="evidence" value="ECO:0007669"/>
    <property type="project" value="UniProtKB-KW"/>
</dbReference>
<protein>
    <submittedName>
        <fullName evidence="2">Eco57I restriction-modification methylase domain-containing protein</fullName>
    </submittedName>
</protein>
<keyword evidence="3" id="KW-1185">Reference proteome</keyword>
<reference evidence="2 3" key="1">
    <citation type="submission" date="2024-02" db="EMBL/GenBank/DDBJ databases">
        <authorList>
            <person name="Saticioglu I.B."/>
        </authorList>
    </citation>
    <scope>NUCLEOTIDE SEQUENCE [LARGE SCALE GENOMIC DNA]</scope>
    <source>
        <strain evidence="2 3">Mu-80</strain>
    </source>
</reference>
<name>A0ABU8LDI5_9MICO</name>
<dbReference type="InterPro" id="IPR029063">
    <property type="entry name" value="SAM-dependent_MTases_sf"/>
</dbReference>
<keyword evidence="2" id="KW-0808">Transferase</keyword>
<dbReference type="GO" id="GO:0008168">
    <property type="term" value="F:methyltransferase activity"/>
    <property type="evidence" value="ECO:0007669"/>
    <property type="project" value="UniProtKB-KW"/>
</dbReference>
<dbReference type="EMBL" id="JBBDGM010000013">
    <property type="protein sequence ID" value="MEJ1089391.1"/>
    <property type="molecule type" value="Genomic_DNA"/>
</dbReference>
<proteinExistence type="predicted"/>
<evidence type="ECO:0000313" key="3">
    <source>
        <dbReference type="Proteomes" id="UP001371224"/>
    </source>
</evidence>
<dbReference type="Pfam" id="PF07669">
    <property type="entry name" value="Eco57I"/>
    <property type="match status" value="1"/>
</dbReference>
<dbReference type="Proteomes" id="UP001371224">
    <property type="component" value="Unassembled WGS sequence"/>
</dbReference>
<dbReference type="SUPFAM" id="SSF53335">
    <property type="entry name" value="S-adenosyl-L-methionine-dependent methyltransferases"/>
    <property type="match status" value="1"/>
</dbReference>
<accession>A0ABU8LDI5</accession>
<keyword evidence="2" id="KW-0489">Methyltransferase</keyword>
<dbReference type="RefSeq" id="WP_337333036.1">
    <property type="nucleotide sequence ID" value="NZ_JBBDGM010000013.1"/>
</dbReference>
<dbReference type="Gene3D" id="3.40.50.150">
    <property type="entry name" value="Vaccinia Virus protein VP39"/>
    <property type="match status" value="1"/>
</dbReference>